<dbReference type="Proteomes" id="UP000588277">
    <property type="component" value="Unassembled WGS sequence"/>
</dbReference>
<sequence length="386" mass="40756">MTTVFPSPVAVDGSSRDDVVLRVGADPGSVRWGTLPARGDEPLATVASGAVVVFDTLSHEGILEDQGRDPIAFFGAQGVAPDDVLDDAIRVASVGDHPAGSGPHVVSRPIAVEGARAGDWLRVDVLRLTPRVPYGVISNRHGKGVLADELPRGGTTVSVFARATERDGQLYGVIDRTGPDAVAAYRAATKGSHLGVVTDPRGASDALMFLLHPFLGIMGVTPNTDEHLNTVPPGDFGGNLDINLLTEGTSLYLPVQVDGAGFTVGDPHFVQGNGEVSLTALEASLTAELRLTVVPHDRFVADFGELSGPLVETPRYWVPTGRSHDLDVALRRCVREAISLLETRAGMDEAHAYAYLSAAVDFDISEAVDVNLGVHACIPKDDLTRR</sequence>
<evidence type="ECO:0000313" key="1">
    <source>
        <dbReference type="EMBL" id="NMN01042.1"/>
    </source>
</evidence>
<dbReference type="Gene3D" id="3.10.28.20">
    <property type="entry name" value="Acetamidase/Formamidase-like domains"/>
    <property type="match status" value="1"/>
</dbReference>
<dbReference type="InterPro" id="IPR004304">
    <property type="entry name" value="FmdA_AmdA"/>
</dbReference>
<dbReference type="Gene3D" id="2.60.120.580">
    <property type="entry name" value="Acetamidase/Formamidase-like domains"/>
    <property type="match status" value="2"/>
</dbReference>
<keyword evidence="2" id="KW-1185">Reference proteome</keyword>
<dbReference type="GO" id="GO:0016811">
    <property type="term" value="F:hydrolase activity, acting on carbon-nitrogen (but not peptide) bonds, in linear amides"/>
    <property type="evidence" value="ECO:0007669"/>
    <property type="project" value="InterPro"/>
</dbReference>
<comment type="caution">
    <text evidence="1">The sequence shown here is derived from an EMBL/GenBank/DDBJ whole genome shotgun (WGS) entry which is preliminary data.</text>
</comment>
<organism evidence="1 2">
    <name type="scientific">Bifidobacterium moraviense</name>
    <dbReference type="NCBI Taxonomy" id="2675323"/>
    <lineage>
        <taxon>Bacteria</taxon>
        <taxon>Bacillati</taxon>
        <taxon>Actinomycetota</taxon>
        <taxon>Actinomycetes</taxon>
        <taxon>Bifidobacteriales</taxon>
        <taxon>Bifidobacteriaceae</taxon>
        <taxon>Bifidobacterium</taxon>
    </lineage>
</organism>
<evidence type="ECO:0000313" key="2">
    <source>
        <dbReference type="Proteomes" id="UP000588277"/>
    </source>
</evidence>
<dbReference type="RefSeq" id="WP_169276126.1">
    <property type="nucleotide sequence ID" value="NZ_JAAIIH010000015.1"/>
</dbReference>
<dbReference type="EMBL" id="JAAIIH010000015">
    <property type="protein sequence ID" value="NMN01042.1"/>
    <property type="molecule type" value="Genomic_DNA"/>
</dbReference>
<dbReference type="PANTHER" id="PTHR31891:SF1">
    <property type="entry name" value="FORMAMIDASE C869.04-RELATED"/>
    <property type="match status" value="1"/>
</dbReference>
<dbReference type="PANTHER" id="PTHR31891">
    <property type="entry name" value="FORMAMIDASE C869.04-RELATED"/>
    <property type="match status" value="1"/>
</dbReference>
<protein>
    <submittedName>
        <fullName evidence="1">Acetamidase/formamidase</fullName>
    </submittedName>
</protein>
<name>A0A7Y0HZ41_9BIFI</name>
<gene>
    <name evidence="1" type="ORF">G1C96_1625</name>
</gene>
<dbReference type="AlphaFoldDB" id="A0A7Y0HZ41"/>
<dbReference type="SUPFAM" id="SSF141130">
    <property type="entry name" value="Acetamidase/Formamidase-like"/>
    <property type="match status" value="1"/>
</dbReference>
<proteinExistence type="predicted"/>
<dbReference type="Pfam" id="PF03069">
    <property type="entry name" value="FmdA_AmdA"/>
    <property type="match status" value="1"/>
</dbReference>
<accession>A0A7Y0HZ41</accession>
<reference evidence="1 2" key="1">
    <citation type="submission" date="2020-02" db="EMBL/GenBank/DDBJ databases">
        <title>Characterization of phylogenetic diversity of novel bifidobacterial species isolated in Czech ZOOs.</title>
        <authorList>
            <person name="Lugli G.A."/>
            <person name="Vera N.B."/>
            <person name="Ventura M."/>
        </authorList>
    </citation>
    <scope>NUCLEOTIDE SEQUENCE [LARGE SCALE GENOMIC DNA]</scope>
    <source>
        <strain evidence="1 2">DSM 109958</strain>
    </source>
</reference>